<organism evidence="1">
    <name type="scientific">marine sediment metagenome</name>
    <dbReference type="NCBI Taxonomy" id="412755"/>
    <lineage>
        <taxon>unclassified sequences</taxon>
        <taxon>metagenomes</taxon>
        <taxon>ecological metagenomes</taxon>
    </lineage>
</organism>
<name>X0WC21_9ZZZZ</name>
<dbReference type="AlphaFoldDB" id="X0WC21"/>
<reference evidence="1" key="1">
    <citation type="journal article" date="2014" name="Front. Microbiol.">
        <title>High frequency of phylogenetically diverse reductive dehalogenase-homologous genes in deep subseafloor sedimentary metagenomes.</title>
        <authorList>
            <person name="Kawai M."/>
            <person name="Futagami T."/>
            <person name="Toyoda A."/>
            <person name="Takaki Y."/>
            <person name="Nishi S."/>
            <person name="Hori S."/>
            <person name="Arai W."/>
            <person name="Tsubouchi T."/>
            <person name="Morono Y."/>
            <person name="Uchiyama I."/>
            <person name="Ito T."/>
            <person name="Fujiyama A."/>
            <person name="Inagaki F."/>
            <person name="Takami H."/>
        </authorList>
    </citation>
    <scope>NUCLEOTIDE SEQUENCE</scope>
    <source>
        <strain evidence="1">Expedition CK06-06</strain>
    </source>
</reference>
<protein>
    <recommendedName>
        <fullName evidence="2">Right handed beta helix domain-containing protein</fullName>
    </recommendedName>
</protein>
<evidence type="ECO:0008006" key="2">
    <source>
        <dbReference type="Google" id="ProtNLM"/>
    </source>
</evidence>
<sequence>SLISGNFIEDTNYRKEFGGWETAAIKFHQTTDTVISGNLIRGVFRQQQGAFGIWIDFGNQGIRIIRNIIYNTEAATVFLEMNHGPILVDNNILIGQPIRSNSEATVFAHNLFVDCGYEYRPDTRRRSQYYKPHTTKVVGRKSGTAQDDKWFNNIFIRRGLDRVKTASGYASDYNVFLEGAKKTSFGDKNSVVDPYVTGLTIRAHPRGVTITFSMNDTPFLVKGPWVDAELVGIFPTVGQTIEDRY</sequence>
<dbReference type="EMBL" id="BARS01047543">
    <property type="protein sequence ID" value="GAG28459.1"/>
    <property type="molecule type" value="Genomic_DNA"/>
</dbReference>
<feature type="non-terminal residue" evidence="1">
    <location>
        <position position="1"/>
    </location>
</feature>
<dbReference type="InterPro" id="IPR012334">
    <property type="entry name" value="Pectin_lyas_fold"/>
</dbReference>
<dbReference type="Gene3D" id="2.160.20.10">
    <property type="entry name" value="Single-stranded right-handed beta-helix, Pectin lyase-like"/>
    <property type="match status" value="1"/>
</dbReference>
<evidence type="ECO:0000313" key="1">
    <source>
        <dbReference type="EMBL" id="GAG28459.1"/>
    </source>
</evidence>
<comment type="caution">
    <text evidence="1">The sequence shown here is derived from an EMBL/GenBank/DDBJ whole genome shotgun (WGS) entry which is preliminary data.</text>
</comment>
<feature type="non-terminal residue" evidence="1">
    <location>
        <position position="245"/>
    </location>
</feature>
<gene>
    <name evidence="1" type="ORF">S01H1_71402</name>
</gene>
<dbReference type="InterPro" id="IPR011050">
    <property type="entry name" value="Pectin_lyase_fold/virulence"/>
</dbReference>
<accession>X0WC21</accession>
<proteinExistence type="predicted"/>
<dbReference type="SUPFAM" id="SSF51126">
    <property type="entry name" value="Pectin lyase-like"/>
    <property type="match status" value="1"/>
</dbReference>